<evidence type="ECO:0000256" key="7">
    <source>
        <dbReference type="ARBA" id="ARBA00029628"/>
    </source>
</evidence>
<dbReference type="InterPro" id="IPR002712">
    <property type="entry name" value="CcdB"/>
</dbReference>
<dbReference type="EMBL" id="PIDR01000002">
    <property type="protein sequence ID" value="PLO75640.1"/>
    <property type="molecule type" value="Genomic_DNA"/>
</dbReference>
<protein>
    <recommendedName>
        <fullName evidence="2">Toxin CcdB</fullName>
    </recommendedName>
    <alternativeName>
        <fullName evidence="8">Cytotoxic protein CcdB</fullName>
    </alternativeName>
    <alternativeName>
        <fullName evidence="7">Protein LetD</fullName>
    </alternativeName>
</protein>
<dbReference type="GO" id="GO:0006276">
    <property type="term" value="P:plasmid maintenance"/>
    <property type="evidence" value="ECO:0007669"/>
    <property type="project" value="InterPro"/>
</dbReference>
<dbReference type="Gene3D" id="2.30.30.110">
    <property type="match status" value="1"/>
</dbReference>
<reference evidence="9 10" key="2">
    <citation type="submission" date="2018-01" db="EMBL/GenBank/DDBJ databases">
        <title>Genomic study of Klebsiella pneumoniae.</title>
        <authorList>
            <person name="Yang Y."/>
            <person name="Bicalho R."/>
        </authorList>
    </citation>
    <scope>NUCLEOTIDE SEQUENCE [LARGE SCALE GENOMIC DNA]</scope>
    <source>
        <strain evidence="9 10">A10</strain>
    </source>
</reference>
<dbReference type="GO" id="GO:0008657">
    <property type="term" value="F:DNA topoisomerase type II (double strand cut, ATP-hydrolyzing) inhibitor activity"/>
    <property type="evidence" value="ECO:0007669"/>
    <property type="project" value="InterPro"/>
</dbReference>
<comment type="caution">
    <text evidence="9">The sequence shown here is derived from an EMBL/GenBank/DDBJ whole genome shotgun (WGS) entry which is preliminary data.</text>
</comment>
<accession>A0A2J5QCD1</accession>
<keyword evidence="6" id="KW-0804">Transcription</keyword>
<keyword evidence="4" id="KW-1277">Toxin-antitoxin system</keyword>
<dbReference type="Pfam" id="PF01845">
    <property type="entry name" value="CcdB"/>
    <property type="match status" value="1"/>
</dbReference>
<evidence type="ECO:0000256" key="5">
    <source>
        <dbReference type="ARBA" id="ARBA00023015"/>
    </source>
</evidence>
<gene>
    <name evidence="9" type="ORF">CWN49_00520</name>
</gene>
<keyword evidence="3" id="KW-0678">Repressor</keyword>
<dbReference type="InterPro" id="IPR011067">
    <property type="entry name" value="Plasmid_toxin/cell-grow_inhib"/>
</dbReference>
<evidence type="ECO:0000313" key="10">
    <source>
        <dbReference type="Proteomes" id="UP000234667"/>
    </source>
</evidence>
<dbReference type="SUPFAM" id="SSF50118">
    <property type="entry name" value="Cell growth inhibitor/plasmid maintenance toxic component"/>
    <property type="match status" value="1"/>
</dbReference>
<proteinExistence type="inferred from homology"/>
<evidence type="ECO:0000256" key="2">
    <source>
        <dbReference type="ARBA" id="ARBA00015075"/>
    </source>
</evidence>
<organism evidence="9 10">
    <name type="scientific">Klebsiella michiganensis</name>
    <dbReference type="NCBI Taxonomy" id="1134687"/>
    <lineage>
        <taxon>Bacteria</taxon>
        <taxon>Pseudomonadati</taxon>
        <taxon>Pseudomonadota</taxon>
        <taxon>Gammaproteobacteria</taxon>
        <taxon>Enterobacterales</taxon>
        <taxon>Enterobacteriaceae</taxon>
        <taxon>Klebsiella/Raoultella group</taxon>
        <taxon>Klebsiella</taxon>
    </lineage>
</organism>
<evidence type="ECO:0000256" key="4">
    <source>
        <dbReference type="ARBA" id="ARBA00022649"/>
    </source>
</evidence>
<keyword evidence="5" id="KW-0805">Transcription regulation</keyword>
<evidence type="ECO:0000256" key="1">
    <source>
        <dbReference type="ARBA" id="ARBA00005230"/>
    </source>
</evidence>
<name>A0A2J5QCD1_9ENTR</name>
<sequence>MNQGTVFRKLDNPEYPYFLIAQSDQLIDLNTRVIIPFVRWRQSLPGMSKINPVVNIDGERYILMTQLIQTVYLHELDEEDIHSYRPEMRDLIVSAVDFLTTGS</sequence>
<evidence type="ECO:0000256" key="6">
    <source>
        <dbReference type="ARBA" id="ARBA00023163"/>
    </source>
</evidence>
<reference evidence="9 10" key="1">
    <citation type="submission" date="2017-11" db="EMBL/GenBank/DDBJ databases">
        <authorList>
            <person name="Han C.G."/>
        </authorList>
    </citation>
    <scope>NUCLEOTIDE SEQUENCE [LARGE SCALE GENOMIC DNA]</scope>
    <source>
        <strain evidence="9 10">A10</strain>
    </source>
</reference>
<evidence type="ECO:0000256" key="8">
    <source>
        <dbReference type="ARBA" id="ARBA00033135"/>
    </source>
</evidence>
<dbReference type="AlphaFoldDB" id="A0A2J5QCD1"/>
<evidence type="ECO:0000256" key="3">
    <source>
        <dbReference type="ARBA" id="ARBA00022491"/>
    </source>
</evidence>
<evidence type="ECO:0000313" key="9">
    <source>
        <dbReference type="EMBL" id="PLO75640.1"/>
    </source>
</evidence>
<dbReference type="Proteomes" id="UP000234667">
    <property type="component" value="Unassembled WGS sequence"/>
</dbReference>
<comment type="similarity">
    <text evidence="1">Belongs to the CcdB toxin family.</text>
</comment>